<dbReference type="Proteomes" id="UP000019478">
    <property type="component" value="Unassembled WGS sequence"/>
</dbReference>
<dbReference type="GeneID" id="19171182"/>
<name>W9YER2_9EURO</name>
<gene>
    <name evidence="1" type="ORF">A1O3_07078</name>
</gene>
<evidence type="ECO:0000313" key="1">
    <source>
        <dbReference type="EMBL" id="EXJ80794.1"/>
    </source>
</evidence>
<proteinExistence type="predicted"/>
<sequence length="297" mass="33331">MLHGLGQKLVQFLAWPPNSTFALEALEDFCAAQSMHRESVLALCTAIVLSQYPDKIIKLPKYSLPTTKFTKGPSRNDKFDLFVDKYITLSCAEEGIESILCSAFLNPGVPCNLLGAYLLGARQALSECGNMKSMKSLEEFMIQKRPTIAPLWSAALWCGYAEHIFSDAVLGYSSVSLPVSTWTGIPQSFIQYDYISSGPAGLIPRANEYRMTYLVNPLAPPPNTPCPPFGYARERNLSLDVRTHLGHDHHLQSYKLFWVTEESEDILAQSLPHLRRSARLQDYWDLPLVKPTLFRAE</sequence>
<protein>
    <submittedName>
        <fullName evidence="1">Uncharacterized protein</fullName>
    </submittedName>
</protein>
<dbReference type="eggNOG" id="ENOG502RPC7">
    <property type="taxonomic scope" value="Eukaryota"/>
</dbReference>
<dbReference type="EMBL" id="AMGY01000006">
    <property type="protein sequence ID" value="EXJ80794.1"/>
    <property type="molecule type" value="Genomic_DNA"/>
</dbReference>
<accession>W9YER2</accession>
<evidence type="ECO:0000313" key="2">
    <source>
        <dbReference type="Proteomes" id="UP000019478"/>
    </source>
</evidence>
<dbReference type="AlphaFoldDB" id="W9YER2"/>
<reference evidence="1 2" key="1">
    <citation type="submission" date="2013-03" db="EMBL/GenBank/DDBJ databases">
        <title>The Genome Sequence of Capronia epimyces CBS 606.96.</title>
        <authorList>
            <consortium name="The Broad Institute Genomics Platform"/>
            <person name="Cuomo C."/>
            <person name="de Hoog S."/>
            <person name="Gorbushina A."/>
            <person name="Walker B."/>
            <person name="Young S.K."/>
            <person name="Zeng Q."/>
            <person name="Gargeya S."/>
            <person name="Fitzgerald M."/>
            <person name="Haas B."/>
            <person name="Abouelleil A."/>
            <person name="Allen A.W."/>
            <person name="Alvarado L."/>
            <person name="Arachchi H.M."/>
            <person name="Berlin A.M."/>
            <person name="Chapman S.B."/>
            <person name="Gainer-Dewar J."/>
            <person name="Goldberg J."/>
            <person name="Griggs A."/>
            <person name="Gujja S."/>
            <person name="Hansen M."/>
            <person name="Howarth C."/>
            <person name="Imamovic A."/>
            <person name="Ireland A."/>
            <person name="Larimer J."/>
            <person name="McCowan C."/>
            <person name="Murphy C."/>
            <person name="Pearson M."/>
            <person name="Poon T.W."/>
            <person name="Priest M."/>
            <person name="Roberts A."/>
            <person name="Saif S."/>
            <person name="Shea T."/>
            <person name="Sisk P."/>
            <person name="Sykes S."/>
            <person name="Wortman J."/>
            <person name="Nusbaum C."/>
            <person name="Birren B."/>
        </authorList>
    </citation>
    <scope>NUCLEOTIDE SEQUENCE [LARGE SCALE GENOMIC DNA]</scope>
    <source>
        <strain evidence="1 2">CBS 606.96</strain>
    </source>
</reference>
<dbReference type="RefSeq" id="XP_007735382.1">
    <property type="nucleotide sequence ID" value="XM_007737192.1"/>
</dbReference>
<keyword evidence="2" id="KW-1185">Reference proteome</keyword>
<organism evidence="1 2">
    <name type="scientific">Capronia epimyces CBS 606.96</name>
    <dbReference type="NCBI Taxonomy" id="1182542"/>
    <lineage>
        <taxon>Eukaryota</taxon>
        <taxon>Fungi</taxon>
        <taxon>Dikarya</taxon>
        <taxon>Ascomycota</taxon>
        <taxon>Pezizomycotina</taxon>
        <taxon>Eurotiomycetes</taxon>
        <taxon>Chaetothyriomycetidae</taxon>
        <taxon>Chaetothyriales</taxon>
        <taxon>Herpotrichiellaceae</taxon>
        <taxon>Capronia</taxon>
    </lineage>
</organism>
<dbReference type="OrthoDB" id="3549294at2759"/>
<dbReference type="HOGENOM" id="CLU_936894_0_0_1"/>
<comment type="caution">
    <text evidence="1">The sequence shown here is derived from an EMBL/GenBank/DDBJ whole genome shotgun (WGS) entry which is preliminary data.</text>
</comment>